<protein>
    <submittedName>
        <fullName evidence="2">Uncharacterized protein</fullName>
    </submittedName>
</protein>
<organism evidence="2 3">
    <name type="scientific">Physcomitrium patens</name>
    <name type="common">Spreading-leaved earth moss</name>
    <name type="synonym">Physcomitrella patens</name>
    <dbReference type="NCBI Taxonomy" id="3218"/>
    <lineage>
        <taxon>Eukaryota</taxon>
        <taxon>Viridiplantae</taxon>
        <taxon>Streptophyta</taxon>
        <taxon>Embryophyta</taxon>
        <taxon>Bryophyta</taxon>
        <taxon>Bryophytina</taxon>
        <taxon>Bryopsida</taxon>
        <taxon>Funariidae</taxon>
        <taxon>Funariales</taxon>
        <taxon>Funariaceae</taxon>
        <taxon>Physcomitrium</taxon>
    </lineage>
</organism>
<proteinExistence type="predicted"/>
<reference evidence="2 3" key="2">
    <citation type="journal article" date="2018" name="Plant J.">
        <title>The Physcomitrella patens chromosome-scale assembly reveals moss genome structure and evolution.</title>
        <authorList>
            <person name="Lang D."/>
            <person name="Ullrich K.K."/>
            <person name="Murat F."/>
            <person name="Fuchs J."/>
            <person name="Jenkins J."/>
            <person name="Haas F.B."/>
            <person name="Piednoel M."/>
            <person name="Gundlach H."/>
            <person name="Van Bel M."/>
            <person name="Meyberg R."/>
            <person name="Vives C."/>
            <person name="Morata J."/>
            <person name="Symeonidi A."/>
            <person name="Hiss M."/>
            <person name="Muchero W."/>
            <person name="Kamisugi Y."/>
            <person name="Saleh O."/>
            <person name="Blanc G."/>
            <person name="Decker E.L."/>
            <person name="van Gessel N."/>
            <person name="Grimwood J."/>
            <person name="Hayes R.D."/>
            <person name="Graham S.W."/>
            <person name="Gunter L.E."/>
            <person name="McDaniel S.F."/>
            <person name="Hoernstein S.N.W."/>
            <person name="Larsson A."/>
            <person name="Li F.W."/>
            <person name="Perroud P.F."/>
            <person name="Phillips J."/>
            <person name="Ranjan P."/>
            <person name="Rokshar D.S."/>
            <person name="Rothfels C.J."/>
            <person name="Schneider L."/>
            <person name="Shu S."/>
            <person name="Stevenson D.W."/>
            <person name="Thummler F."/>
            <person name="Tillich M."/>
            <person name="Villarreal Aguilar J.C."/>
            <person name="Widiez T."/>
            <person name="Wong G.K."/>
            <person name="Wymore A."/>
            <person name="Zhang Y."/>
            <person name="Zimmer A.D."/>
            <person name="Quatrano R.S."/>
            <person name="Mayer K.F.X."/>
            <person name="Goodstein D."/>
            <person name="Casacuberta J.M."/>
            <person name="Vandepoele K."/>
            <person name="Reski R."/>
            <person name="Cuming A.C."/>
            <person name="Tuskan G.A."/>
            <person name="Maumus F."/>
            <person name="Salse J."/>
            <person name="Schmutz J."/>
            <person name="Rensing S.A."/>
        </authorList>
    </citation>
    <scope>NUCLEOTIDE SEQUENCE [LARGE SCALE GENOMIC DNA]</scope>
    <source>
        <strain evidence="2 3">cv. Gransden 2004</strain>
    </source>
</reference>
<name>A0A7I4EJG1_PHYPA</name>
<keyword evidence="1" id="KW-0812">Transmembrane</keyword>
<accession>A0A7I4EJG1</accession>
<dbReference type="AlphaFoldDB" id="A0A7I4EJG1"/>
<keyword evidence="1" id="KW-0472">Membrane</keyword>
<feature type="transmembrane region" description="Helical" evidence="1">
    <location>
        <begin position="12"/>
        <end position="31"/>
    </location>
</feature>
<sequence length="75" mass="8767">MWIFPSISCWNVVVVVFLGFVYEATFEGWIVEVSGMRSDLRIEVRKRNQVGWEEGEVQGQEESVRFMRRSAIRPG</sequence>
<evidence type="ECO:0000256" key="1">
    <source>
        <dbReference type="SAM" id="Phobius"/>
    </source>
</evidence>
<dbReference type="EMBL" id="ABEU02000008">
    <property type="status" value="NOT_ANNOTATED_CDS"/>
    <property type="molecule type" value="Genomic_DNA"/>
</dbReference>
<reference evidence="2" key="3">
    <citation type="submission" date="2020-12" db="UniProtKB">
        <authorList>
            <consortium name="EnsemblPlants"/>
        </authorList>
    </citation>
    <scope>IDENTIFICATION</scope>
</reference>
<dbReference type="Gramene" id="Pp3c8_15580V3.2">
    <property type="protein sequence ID" value="Pp3c8_15580V3.2"/>
    <property type="gene ID" value="Pp3c8_15580"/>
</dbReference>
<evidence type="ECO:0000313" key="2">
    <source>
        <dbReference type="EnsemblPlants" id="Pp3c8_15580V3.2"/>
    </source>
</evidence>
<gene>
    <name evidence="2" type="primary">LOC112285482</name>
</gene>
<dbReference type="Proteomes" id="UP000006727">
    <property type="component" value="Chromosome 8"/>
</dbReference>
<dbReference type="EnsemblPlants" id="Pp3c8_15580V3.2">
    <property type="protein sequence ID" value="Pp3c8_15580V3.2"/>
    <property type="gene ID" value="Pp3c8_15580"/>
</dbReference>
<evidence type="ECO:0000313" key="3">
    <source>
        <dbReference type="Proteomes" id="UP000006727"/>
    </source>
</evidence>
<keyword evidence="3" id="KW-1185">Reference proteome</keyword>
<reference evidence="2 3" key="1">
    <citation type="journal article" date="2008" name="Science">
        <title>The Physcomitrella genome reveals evolutionary insights into the conquest of land by plants.</title>
        <authorList>
            <person name="Rensing S."/>
            <person name="Lang D."/>
            <person name="Zimmer A."/>
            <person name="Terry A."/>
            <person name="Salamov A."/>
            <person name="Shapiro H."/>
            <person name="Nishiyama T."/>
            <person name="Perroud P.-F."/>
            <person name="Lindquist E."/>
            <person name="Kamisugi Y."/>
            <person name="Tanahashi T."/>
            <person name="Sakakibara K."/>
            <person name="Fujita T."/>
            <person name="Oishi K."/>
            <person name="Shin-I T."/>
            <person name="Kuroki Y."/>
            <person name="Toyoda A."/>
            <person name="Suzuki Y."/>
            <person name="Hashimoto A."/>
            <person name="Yamaguchi K."/>
            <person name="Sugano A."/>
            <person name="Kohara Y."/>
            <person name="Fujiyama A."/>
            <person name="Anterola A."/>
            <person name="Aoki S."/>
            <person name="Ashton N."/>
            <person name="Barbazuk W.B."/>
            <person name="Barker E."/>
            <person name="Bennetzen J."/>
            <person name="Bezanilla M."/>
            <person name="Blankenship R."/>
            <person name="Cho S.H."/>
            <person name="Dutcher S."/>
            <person name="Estelle M."/>
            <person name="Fawcett J.A."/>
            <person name="Gundlach H."/>
            <person name="Hanada K."/>
            <person name="Heyl A."/>
            <person name="Hicks K.A."/>
            <person name="Hugh J."/>
            <person name="Lohr M."/>
            <person name="Mayer K."/>
            <person name="Melkozernov A."/>
            <person name="Murata T."/>
            <person name="Nelson D."/>
            <person name="Pils B."/>
            <person name="Prigge M."/>
            <person name="Reiss B."/>
            <person name="Renner T."/>
            <person name="Rombauts S."/>
            <person name="Rushton P."/>
            <person name="Sanderfoot A."/>
            <person name="Schween G."/>
            <person name="Shiu S.-H."/>
            <person name="Stueber K."/>
            <person name="Theodoulou F.L."/>
            <person name="Tu H."/>
            <person name="Van de Peer Y."/>
            <person name="Verrier P.J."/>
            <person name="Waters E."/>
            <person name="Wood A."/>
            <person name="Yang L."/>
            <person name="Cove D."/>
            <person name="Cuming A."/>
            <person name="Hasebe M."/>
            <person name="Lucas S."/>
            <person name="Mishler D.B."/>
            <person name="Reski R."/>
            <person name="Grigoriev I."/>
            <person name="Quatrano R.S."/>
            <person name="Boore J.L."/>
        </authorList>
    </citation>
    <scope>NUCLEOTIDE SEQUENCE [LARGE SCALE GENOMIC DNA]</scope>
    <source>
        <strain evidence="2 3">cv. Gransden 2004</strain>
    </source>
</reference>
<keyword evidence="1" id="KW-1133">Transmembrane helix</keyword>